<accession>A0A2H3AZG2</accession>
<protein>
    <submittedName>
        <fullName evidence="3">Uncharacterized protein</fullName>
    </submittedName>
</protein>
<dbReference type="Gene3D" id="3.40.50.1220">
    <property type="entry name" value="TPP-binding domain"/>
    <property type="match status" value="1"/>
</dbReference>
<gene>
    <name evidence="3" type="ORF">ARMSODRAFT_962569</name>
</gene>
<dbReference type="GO" id="GO:0005739">
    <property type="term" value="C:mitochondrion"/>
    <property type="evidence" value="ECO:0007669"/>
    <property type="project" value="UniProtKB-SubCell"/>
</dbReference>
<reference evidence="4" key="1">
    <citation type="journal article" date="2017" name="Nat. Ecol. Evol.">
        <title>Genome expansion and lineage-specific genetic innovations in the forest pathogenic fungi Armillaria.</title>
        <authorList>
            <person name="Sipos G."/>
            <person name="Prasanna A.N."/>
            <person name="Walter M.C."/>
            <person name="O'Connor E."/>
            <person name="Balint B."/>
            <person name="Krizsan K."/>
            <person name="Kiss B."/>
            <person name="Hess J."/>
            <person name="Varga T."/>
            <person name="Slot J."/>
            <person name="Riley R."/>
            <person name="Boka B."/>
            <person name="Rigling D."/>
            <person name="Barry K."/>
            <person name="Lee J."/>
            <person name="Mihaltcheva S."/>
            <person name="LaButti K."/>
            <person name="Lipzen A."/>
            <person name="Waldron R."/>
            <person name="Moloney N.M."/>
            <person name="Sperisen C."/>
            <person name="Kredics L."/>
            <person name="Vagvoelgyi C."/>
            <person name="Patrignani A."/>
            <person name="Fitzpatrick D."/>
            <person name="Nagy I."/>
            <person name="Doyle S."/>
            <person name="Anderson J.B."/>
            <person name="Grigoriev I.V."/>
            <person name="Gueldener U."/>
            <person name="Muensterkoetter M."/>
            <person name="Nagy L.G."/>
        </authorList>
    </citation>
    <scope>NUCLEOTIDE SEQUENCE [LARGE SCALE GENOMIC DNA]</scope>
    <source>
        <strain evidence="4">28-4</strain>
    </source>
</reference>
<organism evidence="3 4">
    <name type="scientific">Armillaria solidipes</name>
    <dbReference type="NCBI Taxonomy" id="1076256"/>
    <lineage>
        <taxon>Eukaryota</taxon>
        <taxon>Fungi</taxon>
        <taxon>Dikarya</taxon>
        <taxon>Basidiomycota</taxon>
        <taxon>Agaricomycotina</taxon>
        <taxon>Agaricomycetes</taxon>
        <taxon>Agaricomycetidae</taxon>
        <taxon>Agaricales</taxon>
        <taxon>Marasmiineae</taxon>
        <taxon>Physalacriaceae</taxon>
        <taxon>Armillaria</taxon>
    </lineage>
</organism>
<sequence>MPQSFPVSSINTQNVDGLHHKAFSLSKIGPVQQAILELHGTLRVRTLSHLLDRPLDLPAYALTS</sequence>
<proteinExistence type="predicted"/>
<dbReference type="AlphaFoldDB" id="A0A2H3AZG2"/>
<keyword evidence="2" id="KW-0496">Mitochondrion</keyword>
<dbReference type="SUPFAM" id="SSF52467">
    <property type="entry name" value="DHS-like NAD/FAD-binding domain"/>
    <property type="match status" value="1"/>
</dbReference>
<keyword evidence="4" id="KW-1185">Reference proteome</keyword>
<name>A0A2H3AZG2_9AGAR</name>
<evidence type="ECO:0000313" key="3">
    <source>
        <dbReference type="EMBL" id="PBK64079.1"/>
    </source>
</evidence>
<evidence type="ECO:0000256" key="1">
    <source>
        <dbReference type="ARBA" id="ARBA00004173"/>
    </source>
</evidence>
<comment type="subcellular location">
    <subcellularLocation>
        <location evidence="1">Mitochondrion</location>
    </subcellularLocation>
</comment>
<dbReference type="Proteomes" id="UP000218334">
    <property type="component" value="Unassembled WGS sequence"/>
</dbReference>
<dbReference type="InterPro" id="IPR029035">
    <property type="entry name" value="DHS-like_NAD/FAD-binding_dom"/>
</dbReference>
<evidence type="ECO:0000313" key="4">
    <source>
        <dbReference type="Proteomes" id="UP000218334"/>
    </source>
</evidence>
<evidence type="ECO:0000256" key="2">
    <source>
        <dbReference type="ARBA" id="ARBA00023128"/>
    </source>
</evidence>
<dbReference type="EMBL" id="KZ293454">
    <property type="protein sequence ID" value="PBK64079.1"/>
    <property type="molecule type" value="Genomic_DNA"/>
</dbReference>